<evidence type="ECO:0000313" key="2">
    <source>
        <dbReference type="EMBL" id="UYV81152.1"/>
    </source>
</evidence>
<feature type="compositionally biased region" description="Basic and acidic residues" evidence="1">
    <location>
        <begin position="1"/>
        <end position="18"/>
    </location>
</feature>
<gene>
    <name evidence="2" type="ORF">LAZ67_20000182</name>
</gene>
<evidence type="ECO:0000313" key="3">
    <source>
        <dbReference type="Proteomes" id="UP001235939"/>
    </source>
</evidence>
<name>A0ABY6LLU1_9ARAC</name>
<feature type="region of interest" description="Disordered" evidence="1">
    <location>
        <begin position="1"/>
        <end position="98"/>
    </location>
</feature>
<evidence type="ECO:0000256" key="1">
    <source>
        <dbReference type="SAM" id="MobiDB-lite"/>
    </source>
</evidence>
<sequence>MAAVLENHDEPQINKEKNEDCEEEEEVLENNAPEKASKKKKKKKKKKKEGAAEENGGDASEIKQITEDLEKQNLANEPAEGEQKGDAPTEAAKKKKKKKNKLILLTFKIKRSSLVRAGVSEKKERIEAHKIWAWTKLLRVPWIGIKNNNFHLINEINPGRSPDKD</sequence>
<feature type="compositionally biased region" description="Acidic residues" evidence="1">
    <location>
        <begin position="19"/>
        <end position="28"/>
    </location>
</feature>
<reference evidence="2 3" key="1">
    <citation type="submission" date="2022-01" db="EMBL/GenBank/DDBJ databases">
        <title>A chromosomal length assembly of Cordylochernes scorpioides.</title>
        <authorList>
            <person name="Zeh D."/>
            <person name="Zeh J."/>
        </authorList>
    </citation>
    <scope>NUCLEOTIDE SEQUENCE [LARGE SCALE GENOMIC DNA]</scope>
    <source>
        <strain evidence="2">IN4F17</strain>
        <tissue evidence="2">Whole Body</tissue>
    </source>
</reference>
<accession>A0ABY6LLU1</accession>
<feature type="compositionally biased region" description="Basic residues" evidence="1">
    <location>
        <begin position="37"/>
        <end position="48"/>
    </location>
</feature>
<organism evidence="2 3">
    <name type="scientific">Cordylochernes scorpioides</name>
    <dbReference type="NCBI Taxonomy" id="51811"/>
    <lineage>
        <taxon>Eukaryota</taxon>
        <taxon>Metazoa</taxon>
        <taxon>Ecdysozoa</taxon>
        <taxon>Arthropoda</taxon>
        <taxon>Chelicerata</taxon>
        <taxon>Arachnida</taxon>
        <taxon>Pseudoscorpiones</taxon>
        <taxon>Cheliferoidea</taxon>
        <taxon>Chernetidae</taxon>
        <taxon>Cordylochernes</taxon>
    </lineage>
</organism>
<proteinExistence type="predicted"/>
<dbReference type="EMBL" id="CP092882">
    <property type="protein sequence ID" value="UYV81152.1"/>
    <property type="molecule type" value="Genomic_DNA"/>
</dbReference>
<dbReference type="Proteomes" id="UP001235939">
    <property type="component" value="Chromosome 20"/>
</dbReference>
<protein>
    <submittedName>
        <fullName evidence="2">Uncharacterized protein</fullName>
    </submittedName>
</protein>
<feature type="compositionally biased region" description="Basic and acidic residues" evidence="1">
    <location>
        <begin position="60"/>
        <end position="71"/>
    </location>
</feature>
<keyword evidence="3" id="KW-1185">Reference proteome</keyword>